<feature type="transmembrane region" description="Helical" evidence="1">
    <location>
        <begin position="165"/>
        <end position="188"/>
    </location>
</feature>
<feature type="transmembrane region" description="Helical" evidence="1">
    <location>
        <begin position="288"/>
        <end position="306"/>
    </location>
</feature>
<dbReference type="Proteomes" id="UP000184315">
    <property type="component" value="Unassembled WGS sequence"/>
</dbReference>
<evidence type="ECO:0000313" key="3">
    <source>
        <dbReference type="Proteomes" id="UP000184315"/>
    </source>
</evidence>
<organism evidence="2 3">
    <name type="scientific">Planktothrix tepida PCC 9214</name>
    <dbReference type="NCBI Taxonomy" id="671072"/>
    <lineage>
        <taxon>Bacteria</taxon>
        <taxon>Bacillati</taxon>
        <taxon>Cyanobacteriota</taxon>
        <taxon>Cyanophyceae</taxon>
        <taxon>Oscillatoriophycideae</taxon>
        <taxon>Oscillatoriales</taxon>
        <taxon>Microcoleaceae</taxon>
        <taxon>Planktothrix</taxon>
    </lineage>
</organism>
<reference evidence="3" key="1">
    <citation type="submission" date="2015-10" db="EMBL/GenBank/DDBJ databases">
        <authorList>
            <person name="Regsiter A."/>
            <person name="william w."/>
        </authorList>
    </citation>
    <scope>NUCLEOTIDE SEQUENCE [LARGE SCALE GENOMIC DNA]</scope>
</reference>
<feature type="transmembrane region" description="Helical" evidence="1">
    <location>
        <begin position="209"/>
        <end position="230"/>
    </location>
</feature>
<evidence type="ECO:0000256" key="1">
    <source>
        <dbReference type="SAM" id="Phobius"/>
    </source>
</evidence>
<dbReference type="RefSeq" id="WP_072722220.1">
    <property type="nucleotide sequence ID" value="NZ_LN889813.1"/>
</dbReference>
<gene>
    <name evidence="2" type="ORF">PL9214650712</name>
</gene>
<proteinExistence type="predicted"/>
<dbReference type="STRING" id="671072.PL9214650712"/>
<dbReference type="AlphaFoldDB" id="A0A1J1LUN3"/>
<keyword evidence="1" id="KW-0812">Transmembrane</keyword>
<dbReference type="OrthoDB" id="570330at2"/>
<feature type="transmembrane region" description="Helical" evidence="1">
    <location>
        <begin position="259"/>
        <end position="276"/>
    </location>
</feature>
<keyword evidence="3" id="KW-1185">Reference proteome</keyword>
<sequence length="452" mass="52186">MTNKPSFDLAKQGDPQEIARLITYLMTEQEIIAFAEFKQDYLEISLESTPVSPQQESVAVVERIMQKLNCPYIKSVVIQGKELALEEPIWTECISLEQKTKPHQKKSTFTFFQGLKWPVWFPYPNSWLRTILLIVWIISVAKITLFWGALIGGLTSDIEIDPRPFLQSLGIAFLISGVIYSYAHHWIFNRSLRYFSPWTPHYRSLWEGIYALIVFLLSILIVLGILIPFYPIENCYSYIIDNFQVQACRFREHQQWVESAGLLQIICILYLYQIEYLIRHNPQLKKNVILMGCIGLIAAVSIPLYSKNIENIKTVRSWVVSYLPEGRKTENIVNKNSATQTEAYLNRDGIAQEQIQQDQSRLESNYQPLTPSLKPPETYFQQGLNEANTAALLTQTSKSKDEWEFVASQWEKAIENMKAVSTSDVNYGKAQQRVIQYQKNLDYARLAASRAK</sequence>
<evidence type="ECO:0000313" key="2">
    <source>
        <dbReference type="EMBL" id="CUR35273.1"/>
    </source>
</evidence>
<name>A0A1J1LUN3_9CYAN</name>
<feature type="transmembrane region" description="Helical" evidence="1">
    <location>
        <begin position="131"/>
        <end position="153"/>
    </location>
</feature>
<dbReference type="EMBL" id="CZDF01000172">
    <property type="protein sequence ID" value="CUR35273.1"/>
    <property type="molecule type" value="Genomic_DNA"/>
</dbReference>
<accession>A0A1J1LUN3</accession>
<keyword evidence="1" id="KW-0472">Membrane</keyword>
<keyword evidence="1" id="KW-1133">Transmembrane helix</keyword>
<protein>
    <submittedName>
        <fullName evidence="2">Uncharacterized protein</fullName>
    </submittedName>
</protein>